<keyword evidence="5" id="KW-1003">Cell membrane</keyword>
<dbReference type="InterPro" id="IPR029025">
    <property type="entry name" value="T3SS_substrate_exporter_C"/>
</dbReference>
<feature type="transmembrane region" description="Helical" evidence="14">
    <location>
        <begin position="37"/>
        <end position="55"/>
    </location>
</feature>
<dbReference type="EMBL" id="JABBFX010000001">
    <property type="protein sequence ID" value="NML43424.1"/>
    <property type="molecule type" value="Genomic_DNA"/>
</dbReference>
<keyword evidence="9 14" id="KW-1133">Transmembrane helix</keyword>
<dbReference type="GO" id="GO:0044781">
    <property type="term" value="P:bacterial-type flagellum organization"/>
    <property type="evidence" value="ECO:0007669"/>
    <property type="project" value="UniProtKB-KW"/>
</dbReference>
<evidence type="ECO:0000256" key="5">
    <source>
        <dbReference type="ARBA" id="ARBA00022475"/>
    </source>
</evidence>
<dbReference type="SUPFAM" id="SSF160544">
    <property type="entry name" value="EscU C-terminal domain-like"/>
    <property type="match status" value="1"/>
</dbReference>
<evidence type="ECO:0000256" key="13">
    <source>
        <dbReference type="SAM" id="MobiDB-lite"/>
    </source>
</evidence>
<evidence type="ECO:0000256" key="9">
    <source>
        <dbReference type="ARBA" id="ARBA00022989"/>
    </source>
</evidence>
<dbReference type="GO" id="GO:0009306">
    <property type="term" value="P:protein secretion"/>
    <property type="evidence" value="ECO:0007669"/>
    <property type="project" value="InterPro"/>
</dbReference>
<keyword evidence="10 14" id="KW-0472">Membrane</keyword>
<keyword evidence="11" id="KW-1006">Bacterial flagellum protein export</keyword>
<keyword evidence="6 14" id="KW-0812">Transmembrane</keyword>
<gene>
    <name evidence="15" type="ORF">HHL11_06645</name>
</gene>
<dbReference type="PANTHER" id="PTHR30531">
    <property type="entry name" value="FLAGELLAR BIOSYNTHETIC PROTEIN FLHB"/>
    <property type="match status" value="1"/>
</dbReference>
<evidence type="ECO:0000256" key="12">
    <source>
        <dbReference type="ARBA" id="ARBA00025078"/>
    </source>
</evidence>
<dbReference type="InterPro" id="IPR006135">
    <property type="entry name" value="T3SS_substrate_exporter"/>
</dbReference>
<sequence length="375" mass="40332">MSSEASREDRQLPASERRLQQAREEGQVPRSRELGHLAAALALLALLMGAGPWIAHSALALVGAGLRFDRNTAFDAALMTPRLGAFGLQGLQIIVPVAGVLALLFAGTALAVGGWNFTLQALQPKFERLDPMAGFGRMFDGRQQLQHLRLVLVAAALVGIAGVYLVQHAQGIEGLARLSLVAGLRTGFDWLVAGFGMVAGVCCVSALADVPLQIFQHRANLRMTQEEVRQEHKESEGDPHLKGERRRRARELSRGRMLADVPKASVIVTNPTHYAVALQYEEGMGAPRILALGTDHLALKIREVAAAASVPVLEAPPLARALYRHGDVGQDVPVELYTAVAQVLAWVYRLRSALQRPPEPVIAVPAGMDPQEAAA</sequence>
<accession>A0A848GYM7</accession>
<protein>
    <recommendedName>
        <fullName evidence="3">Flagellar biosynthetic protein FlhB</fullName>
    </recommendedName>
</protein>
<comment type="caution">
    <text evidence="15">The sequence shown here is derived from an EMBL/GenBank/DDBJ whole genome shotgun (WGS) entry which is preliminary data.</text>
</comment>
<comment type="function">
    <text evidence="12">Required for formation of the rod structure in the basal body of the flagellar apparatus. Together with FliI and FliH, may constitute the export apparatus of flagellin.</text>
</comment>
<feature type="region of interest" description="Disordered" evidence="13">
    <location>
        <begin position="1"/>
        <end position="28"/>
    </location>
</feature>
<organism evidence="15 16">
    <name type="scientific">Ramlibacter agri</name>
    <dbReference type="NCBI Taxonomy" id="2728837"/>
    <lineage>
        <taxon>Bacteria</taxon>
        <taxon>Pseudomonadati</taxon>
        <taxon>Pseudomonadota</taxon>
        <taxon>Betaproteobacteria</taxon>
        <taxon>Burkholderiales</taxon>
        <taxon>Comamonadaceae</taxon>
        <taxon>Ramlibacter</taxon>
    </lineage>
</organism>
<evidence type="ECO:0000256" key="2">
    <source>
        <dbReference type="ARBA" id="ARBA00010690"/>
    </source>
</evidence>
<dbReference type="Pfam" id="PF01312">
    <property type="entry name" value="Bac_export_2"/>
    <property type="match status" value="1"/>
</dbReference>
<feature type="transmembrane region" description="Helical" evidence="14">
    <location>
        <begin position="93"/>
        <end position="118"/>
    </location>
</feature>
<name>A0A848GYM7_9BURK</name>
<evidence type="ECO:0000313" key="16">
    <source>
        <dbReference type="Proteomes" id="UP000541185"/>
    </source>
</evidence>
<dbReference type="PRINTS" id="PR00950">
    <property type="entry name" value="TYPE3IMSPROT"/>
</dbReference>
<evidence type="ECO:0000256" key="10">
    <source>
        <dbReference type="ARBA" id="ARBA00023136"/>
    </source>
</evidence>
<keyword evidence="8" id="KW-0653">Protein transport</keyword>
<evidence type="ECO:0000313" key="15">
    <source>
        <dbReference type="EMBL" id="NML43424.1"/>
    </source>
</evidence>
<feature type="region of interest" description="Disordered" evidence="13">
    <location>
        <begin position="226"/>
        <end position="253"/>
    </location>
</feature>
<keyword evidence="7" id="KW-1005">Bacterial flagellum biogenesis</keyword>
<comment type="similarity">
    <text evidence="2">Belongs to the type III secretion exporter family.</text>
</comment>
<reference evidence="15 16" key="1">
    <citation type="submission" date="2020-04" db="EMBL/GenBank/DDBJ databases">
        <title>Ramlibacter sp. G-1-2-2 isolated from soil.</title>
        <authorList>
            <person name="Dahal R.H."/>
        </authorList>
    </citation>
    <scope>NUCLEOTIDE SEQUENCE [LARGE SCALE GENOMIC DNA]</scope>
    <source>
        <strain evidence="15 16">G-1-2-2</strain>
    </source>
</reference>
<feature type="compositionally biased region" description="Basic and acidic residues" evidence="13">
    <location>
        <begin position="226"/>
        <end position="242"/>
    </location>
</feature>
<evidence type="ECO:0000256" key="11">
    <source>
        <dbReference type="ARBA" id="ARBA00023225"/>
    </source>
</evidence>
<dbReference type="FunFam" id="3.40.1690.10:FF:000001">
    <property type="entry name" value="Flagellar biosynthetic protein FlhB"/>
    <property type="match status" value="1"/>
</dbReference>
<dbReference type="RefSeq" id="WP_169417631.1">
    <property type="nucleotide sequence ID" value="NZ_JABBFX010000001.1"/>
</dbReference>
<evidence type="ECO:0000256" key="8">
    <source>
        <dbReference type="ARBA" id="ARBA00022927"/>
    </source>
</evidence>
<feature type="transmembrane region" description="Helical" evidence="14">
    <location>
        <begin position="147"/>
        <end position="167"/>
    </location>
</feature>
<dbReference type="GO" id="GO:0005886">
    <property type="term" value="C:plasma membrane"/>
    <property type="evidence" value="ECO:0007669"/>
    <property type="project" value="UniProtKB-SubCell"/>
</dbReference>
<evidence type="ECO:0000256" key="7">
    <source>
        <dbReference type="ARBA" id="ARBA00022795"/>
    </source>
</evidence>
<keyword evidence="4" id="KW-0813">Transport</keyword>
<evidence type="ECO:0000256" key="4">
    <source>
        <dbReference type="ARBA" id="ARBA00022448"/>
    </source>
</evidence>
<evidence type="ECO:0000256" key="1">
    <source>
        <dbReference type="ARBA" id="ARBA00004651"/>
    </source>
</evidence>
<dbReference type="AlphaFoldDB" id="A0A848GYM7"/>
<dbReference type="Gene3D" id="3.40.1690.10">
    <property type="entry name" value="secretion proteins EscU"/>
    <property type="match status" value="1"/>
</dbReference>
<dbReference type="Proteomes" id="UP000541185">
    <property type="component" value="Unassembled WGS sequence"/>
</dbReference>
<evidence type="ECO:0000256" key="6">
    <source>
        <dbReference type="ARBA" id="ARBA00022692"/>
    </source>
</evidence>
<dbReference type="PANTHER" id="PTHR30531:SF12">
    <property type="entry name" value="FLAGELLAR BIOSYNTHETIC PROTEIN FLHB"/>
    <property type="match status" value="1"/>
</dbReference>
<evidence type="ECO:0000256" key="14">
    <source>
        <dbReference type="SAM" id="Phobius"/>
    </source>
</evidence>
<evidence type="ECO:0000256" key="3">
    <source>
        <dbReference type="ARBA" id="ARBA00021622"/>
    </source>
</evidence>
<proteinExistence type="inferred from homology"/>
<keyword evidence="16" id="KW-1185">Reference proteome</keyword>
<dbReference type="Gene3D" id="6.10.250.2080">
    <property type="match status" value="1"/>
</dbReference>
<comment type="subcellular location">
    <subcellularLocation>
        <location evidence="1">Cell membrane</location>
        <topology evidence="1">Multi-pass membrane protein</topology>
    </subcellularLocation>
</comment>
<feature type="transmembrane region" description="Helical" evidence="14">
    <location>
        <begin position="187"/>
        <end position="208"/>
    </location>
</feature>